<evidence type="ECO:0000313" key="1">
    <source>
        <dbReference type="EMBL" id="ABK18066.1"/>
    </source>
</evidence>
<protein>
    <submittedName>
        <fullName evidence="1">Uncharacterized protein</fullName>
    </submittedName>
</protein>
<dbReference type="EMBL" id="CP000478">
    <property type="protein sequence ID" value="ABK18066.1"/>
    <property type="molecule type" value="Genomic_DNA"/>
</dbReference>
<keyword evidence="2" id="KW-1185">Reference proteome</keyword>
<evidence type="ECO:0000313" key="2">
    <source>
        <dbReference type="Proteomes" id="UP000001784"/>
    </source>
</evidence>
<dbReference type="AlphaFoldDB" id="A0LKW4"/>
<gene>
    <name evidence="1" type="ordered locus">Sfum_2385</name>
</gene>
<dbReference type="InParanoid" id="A0LKW4"/>
<organism evidence="1 2">
    <name type="scientific">Syntrophobacter fumaroxidans (strain DSM 10017 / MPOB)</name>
    <dbReference type="NCBI Taxonomy" id="335543"/>
    <lineage>
        <taxon>Bacteria</taxon>
        <taxon>Pseudomonadati</taxon>
        <taxon>Thermodesulfobacteriota</taxon>
        <taxon>Syntrophobacteria</taxon>
        <taxon>Syntrophobacterales</taxon>
        <taxon>Syntrophobacteraceae</taxon>
        <taxon>Syntrophobacter</taxon>
    </lineage>
</organism>
<dbReference type="Proteomes" id="UP000001784">
    <property type="component" value="Chromosome"/>
</dbReference>
<proteinExistence type="predicted"/>
<name>A0LKW4_SYNFM</name>
<reference evidence="1 2" key="1">
    <citation type="submission" date="2006-10" db="EMBL/GenBank/DDBJ databases">
        <title>Complete sequence of Syntrophobacter fumaroxidans MPOB.</title>
        <authorList>
            <consortium name="US DOE Joint Genome Institute"/>
            <person name="Copeland A."/>
            <person name="Lucas S."/>
            <person name="Lapidus A."/>
            <person name="Barry K."/>
            <person name="Detter J.C."/>
            <person name="Glavina del Rio T."/>
            <person name="Hammon N."/>
            <person name="Israni S."/>
            <person name="Pitluck S."/>
            <person name="Goltsman E.G."/>
            <person name="Martinez M."/>
            <person name="Schmutz J."/>
            <person name="Larimer F."/>
            <person name="Land M."/>
            <person name="Hauser L."/>
            <person name="Kyrpides N."/>
            <person name="Kim E."/>
            <person name="Boone D.R."/>
            <person name="Brockman F."/>
            <person name="Culley D."/>
            <person name="Ferry J."/>
            <person name="Gunsalus R."/>
            <person name="McInerney M.J."/>
            <person name="Morrison M."/>
            <person name="Plugge C."/>
            <person name="Rohlin L."/>
            <person name="Scholten J."/>
            <person name="Sieber J."/>
            <person name="Stams A.J.M."/>
            <person name="Worm P."/>
            <person name="Henstra A.M."/>
            <person name="Richardson P."/>
        </authorList>
    </citation>
    <scope>NUCLEOTIDE SEQUENCE [LARGE SCALE GENOMIC DNA]</scope>
    <source>
        <strain evidence="2">DSM 10017 / MPOB</strain>
    </source>
</reference>
<dbReference type="KEGG" id="sfu:Sfum_2385"/>
<accession>A0LKW4</accession>
<sequence>MPLREIGAIPGADAVGVRFSFLRKELYIVDSPLTASSALYPIALKTTKPSGKAWSPAPELRGPALVPALFIFRGSLVPRS</sequence>
<dbReference type="HOGENOM" id="CLU_2588487_0_0_7"/>